<evidence type="ECO:0000259" key="10">
    <source>
        <dbReference type="Pfam" id="PF22600"/>
    </source>
</evidence>
<comment type="cofactor">
    <cofactor evidence="2">
        <name>Mg(2+)</name>
        <dbReference type="ChEBI" id="CHEBI:18420"/>
    </cofactor>
</comment>
<dbReference type="EMBL" id="NBNE01000496">
    <property type="protein sequence ID" value="OWZ19042.1"/>
    <property type="molecule type" value="Genomic_DNA"/>
</dbReference>
<dbReference type="InterPro" id="IPR043519">
    <property type="entry name" value="NT_sf"/>
</dbReference>
<dbReference type="Pfam" id="PF03828">
    <property type="entry name" value="PAP_assoc"/>
    <property type="match status" value="1"/>
</dbReference>
<dbReference type="SUPFAM" id="SSF81301">
    <property type="entry name" value="Nucleotidyltransferase"/>
    <property type="match status" value="1"/>
</dbReference>
<dbReference type="InterPro" id="IPR054708">
    <property type="entry name" value="MTPAP-like_central"/>
</dbReference>
<accession>A0A225WN48</accession>
<dbReference type="AlphaFoldDB" id="A0A225WN48"/>
<keyword evidence="5" id="KW-0808">Transferase</keyword>
<comment type="cofactor">
    <cofactor evidence="1">
        <name>Mn(2+)</name>
        <dbReference type="ChEBI" id="CHEBI:29035"/>
    </cofactor>
</comment>
<evidence type="ECO:0000256" key="2">
    <source>
        <dbReference type="ARBA" id="ARBA00001946"/>
    </source>
</evidence>
<feature type="region of interest" description="Disordered" evidence="8">
    <location>
        <begin position="594"/>
        <end position="640"/>
    </location>
</feature>
<dbReference type="PANTHER" id="PTHR12271">
    <property type="entry name" value="POLY A POLYMERASE CID PAP -RELATED"/>
    <property type="match status" value="1"/>
</dbReference>
<dbReference type="OrthoDB" id="26838at2759"/>
<dbReference type="CDD" id="cd05402">
    <property type="entry name" value="NT_PAP_TUTase"/>
    <property type="match status" value="1"/>
</dbReference>
<evidence type="ECO:0000259" key="9">
    <source>
        <dbReference type="Pfam" id="PF03828"/>
    </source>
</evidence>
<dbReference type="GO" id="GO:0016779">
    <property type="term" value="F:nucleotidyltransferase activity"/>
    <property type="evidence" value="ECO:0007669"/>
    <property type="project" value="TreeGrafter"/>
</dbReference>
<comment type="caution">
    <text evidence="11">The sequence shown here is derived from an EMBL/GenBank/DDBJ whole genome shotgun (WGS) entry which is preliminary data.</text>
</comment>
<evidence type="ECO:0000256" key="3">
    <source>
        <dbReference type="ARBA" id="ARBA00004496"/>
    </source>
</evidence>
<evidence type="ECO:0000256" key="5">
    <source>
        <dbReference type="ARBA" id="ARBA00022679"/>
    </source>
</evidence>
<dbReference type="GO" id="GO:0005737">
    <property type="term" value="C:cytoplasm"/>
    <property type="evidence" value="ECO:0007669"/>
    <property type="project" value="UniProtKB-SubCell"/>
</dbReference>
<comment type="subcellular location">
    <subcellularLocation>
        <location evidence="3">Cytoplasm</location>
    </subcellularLocation>
</comment>
<proteinExistence type="predicted"/>
<dbReference type="GO" id="GO:0031123">
    <property type="term" value="P:RNA 3'-end processing"/>
    <property type="evidence" value="ECO:0007669"/>
    <property type="project" value="TreeGrafter"/>
</dbReference>
<feature type="non-terminal residue" evidence="11">
    <location>
        <position position="1"/>
    </location>
</feature>
<protein>
    <submittedName>
        <fullName evidence="11">Uncharacterized protein</fullName>
    </submittedName>
</protein>
<keyword evidence="7" id="KW-0460">Magnesium</keyword>
<keyword evidence="12" id="KW-1185">Reference proteome</keyword>
<evidence type="ECO:0000256" key="7">
    <source>
        <dbReference type="ARBA" id="ARBA00022842"/>
    </source>
</evidence>
<feature type="compositionally biased region" description="Basic and acidic residues" evidence="8">
    <location>
        <begin position="630"/>
        <end position="640"/>
    </location>
</feature>
<dbReference type="STRING" id="4795.A0A225WN48"/>
<feature type="domain" description="Poly(A) RNA polymerase mitochondrial-like central palm" evidence="10">
    <location>
        <begin position="1"/>
        <end position="104"/>
    </location>
</feature>
<keyword evidence="6" id="KW-0479">Metal-binding</keyword>
<gene>
    <name evidence="11" type="ORF">PHMEG_0006766</name>
</gene>
<dbReference type="Proteomes" id="UP000198211">
    <property type="component" value="Unassembled WGS sequence"/>
</dbReference>
<evidence type="ECO:0000313" key="11">
    <source>
        <dbReference type="EMBL" id="OWZ19042.1"/>
    </source>
</evidence>
<evidence type="ECO:0000256" key="1">
    <source>
        <dbReference type="ARBA" id="ARBA00001936"/>
    </source>
</evidence>
<name>A0A225WN48_9STRA</name>
<dbReference type="SUPFAM" id="SSF81631">
    <property type="entry name" value="PAP/OAS1 substrate-binding domain"/>
    <property type="match status" value="1"/>
</dbReference>
<reference evidence="12" key="1">
    <citation type="submission" date="2017-03" db="EMBL/GenBank/DDBJ databases">
        <title>Phytopthora megakarya and P. palmivora, two closely related causual agents of cacao black pod achieved similar genome size and gene model numbers by different mechanisms.</title>
        <authorList>
            <person name="Ali S."/>
            <person name="Shao J."/>
            <person name="Larry D.J."/>
            <person name="Kronmiller B."/>
            <person name="Shen D."/>
            <person name="Strem M.D."/>
            <person name="Melnick R.L."/>
            <person name="Guiltinan M.J."/>
            <person name="Tyler B.M."/>
            <person name="Meinhardt L.W."/>
            <person name="Bailey B.A."/>
        </authorList>
    </citation>
    <scope>NUCLEOTIDE SEQUENCE [LARGE SCALE GENOMIC DNA]</scope>
    <source>
        <strain evidence="12">zdho120</strain>
    </source>
</reference>
<dbReference type="GO" id="GO:0046872">
    <property type="term" value="F:metal ion binding"/>
    <property type="evidence" value="ECO:0007669"/>
    <property type="project" value="UniProtKB-KW"/>
</dbReference>
<dbReference type="PANTHER" id="PTHR12271:SF40">
    <property type="entry name" value="POLY(A) RNA POLYMERASE GLD2"/>
    <property type="match status" value="1"/>
</dbReference>
<sequence>VFGSSTTGLLLGSNEDKMNQADVDICALLPSAAQFRQETALLVTEVKEHLALYLLPDGDDETEHVTAVTGARIPIVHFEDPVTNLPCDLCVNNVSALWNTRLLRWLLNGGIDASPNQLRQFRHIRRLCQWLREWRQAKKHVVGGALSSYGLTLLAVYYLQRIGILPVLDCSDHVVEDTCSLRELSEDGIDKKLETIDKTFIRTKHHTDVVQDWQTLRRGFFRFYSCEFDYEVTVISLRSKEILLKSSKGWSRQHDNRLCLEDPVETERDLGTLCSKRAFGRLRCAFAHACIVLSRKEDANMQQDNSTYGDVETDLLGSWAYEDEDDNKMQEAAEDMNSTIGAMAVSKEDGTTATRNGNLREARDAERRVKLQHFLVLRAFNLRRSKETLQQQFQFLRKRVESTDPSNSGGFLELDELCAYLSIPPYRRMLLVQVFGLSPHQTRLGFDDFLRFLQSAAVQAAREERKQHEGNLPIPPPLSSSSRLMKEAVVVFDSSRAVARAPPAPGLWKKREITIQERITEYTKIDEKGQPQKLVEKERHQTEVMHMESPDGEFAHREITQFEQTEHLNDEMVHLDHGREEFLHLKSKHDEISRFDSSVPHGGANGSSHPEECEQQPPSPYLKRSSSARSDNDCDGDAKVEVETTPYVELDFRKTVIQRNANNNRHRLTSNDLPPLTLIMIVMAMLK</sequence>
<evidence type="ECO:0000313" key="12">
    <source>
        <dbReference type="Proteomes" id="UP000198211"/>
    </source>
</evidence>
<dbReference type="Pfam" id="PF22600">
    <property type="entry name" value="MTPAP-like_central"/>
    <property type="match status" value="1"/>
</dbReference>
<feature type="domain" description="PAP-associated" evidence="9">
    <location>
        <begin position="218"/>
        <end position="267"/>
    </location>
</feature>
<dbReference type="Gene3D" id="3.30.460.10">
    <property type="entry name" value="Beta Polymerase, domain 2"/>
    <property type="match status" value="1"/>
</dbReference>
<keyword evidence="4" id="KW-0963">Cytoplasm</keyword>
<evidence type="ECO:0000256" key="8">
    <source>
        <dbReference type="SAM" id="MobiDB-lite"/>
    </source>
</evidence>
<organism evidence="11 12">
    <name type="scientific">Phytophthora megakarya</name>
    <dbReference type="NCBI Taxonomy" id="4795"/>
    <lineage>
        <taxon>Eukaryota</taxon>
        <taxon>Sar</taxon>
        <taxon>Stramenopiles</taxon>
        <taxon>Oomycota</taxon>
        <taxon>Peronosporomycetes</taxon>
        <taxon>Peronosporales</taxon>
        <taxon>Peronosporaceae</taxon>
        <taxon>Phytophthora</taxon>
    </lineage>
</organism>
<evidence type="ECO:0000256" key="4">
    <source>
        <dbReference type="ARBA" id="ARBA00022490"/>
    </source>
</evidence>
<evidence type="ECO:0000256" key="6">
    <source>
        <dbReference type="ARBA" id="ARBA00022723"/>
    </source>
</evidence>
<dbReference type="Gene3D" id="1.10.1410.10">
    <property type="match status" value="1"/>
</dbReference>
<dbReference type="InterPro" id="IPR002058">
    <property type="entry name" value="PAP_assoc"/>
</dbReference>